<protein>
    <submittedName>
        <fullName evidence="1">Beta propeller domain protein</fullName>
    </submittedName>
</protein>
<evidence type="ECO:0000313" key="1">
    <source>
        <dbReference type="EMBL" id="TWU48508.1"/>
    </source>
</evidence>
<organism evidence="1 2">
    <name type="scientific">Rubripirellula tenax</name>
    <dbReference type="NCBI Taxonomy" id="2528015"/>
    <lineage>
        <taxon>Bacteria</taxon>
        <taxon>Pseudomonadati</taxon>
        <taxon>Planctomycetota</taxon>
        <taxon>Planctomycetia</taxon>
        <taxon>Pirellulales</taxon>
        <taxon>Pirellulaceae</taxon>
        <taxon>Rubripirellula</taxon>
    </lineage>
</organism>
<accession>A0A5C6EI51</accession>
<gene>
    <name evidence="1" type="ORF">Poly51_44080</name>
</gene>
<dbReference type="Pfam" id="PF00404">
    <property type="entry name" value="Dockerin_1"/>
    <property type="match status" value="1"/>
</dbReference>
<dbReference type="Gene3D" id="1.10.1330.10">
    <property type="entry name" value="Dockerin domain"/>
    <property type="match status" value="1"/>
</dbReference>
<dbReference type="Pfam" id="PF09826">
    <property type="entry name" value="Beta_propel"/>
    <property type="match status" value="1"/>
</dbReference>
<dbReference type="InterPro" id="IPR019198">
    <property type="entry name" value="Beta_propeller_containing"/>
</dbReference>
<dbReference type="CDD" id="cd14256">
    <property type="entry name" value="Dockerin_I"/>
    <property type="match status" value="1"/>
</dbReference>
<dbReference type="Pfam" id="PF17963">
    <property type="entry name" value="Big_9"/>
    <property type="match status" value="5"/>
</dbReference>
<dbReference type="InterPro" id="IPR002105">
    <property type="entry name" value="Dockerin_1_rpt"/>
</dbReference>
<dbReference type="GO" id="GO:0000272">
    <property type="term" value="P:polysaccharide catabolic process"/>
    <property type="evidence" value="ECO:0007669"/>
    <property type="project" value="InterPro"/>
</dbReference>
<proteinExistence type="predicted"/>
<reference evidence="1 2" key="1">
    <citation type="submission" date="2019-02" db="EMBL/GenBank/DDBJ databases">
        <title>Deep-cultivation of Planctomycetes and their phenomic and genomic characterization uncovers novel biology.</title>
        <authorList>
            <person name="Wiegand S."/>
            <person name="Jogler M."/>
            <person name="Boedeker C."/>
            <person name="Pinto D."/>
            <person name="Vollmers J."/>
            <person name="Rivas-Marin E."/>
            <person name="Kohn T."/>
            <person name="Peeters S.H."/>
            <person name="Heuer A."/>
            <person name="Rast P."/>
            <person name="Oberbeckmann S."/>
            <person name="Bunk B."/>
            <person name="Jeske O."/>
            <person name="Meyerdierks A."/>
            <person name="Storesund J.E."/>
            <person name="Kallscheuer N."/>
            <person name="Luecker S."/>
            <person name="Lage O.M."/>
            <person name="Pohl T."/>
            <person name="Merkel B.J."/>
            <person name="Hornburger P."/>
            <person name="Mueller R.-W."/>
            <person name="Bruemmer F."/>
            <person name="Labrenz M."/>
            <person name="Spormann A.M."/>
            <person name="Op Den Camp H."/>
            <person name="Overmann J."/>
            <person name="Amann R."/>
            <person name="Jetten M.S.M."/>
            <person name="Mascher T."/>
            <person name="Medema M.H."/>
            <person name="Devos D.P."/>
            <person name="Kaster A.-K."/>
            <person name="Ovreas L."/>
            <person name="Rohde M."/>
            <person name="Galperin M.Y."/>
            <person name="Jogler C."/>
        </authorList>
    </citation>
    <scope>NUCLEOTIDE SEQUENCE [LARGE SCALE GENOMIC DNA]</scope>
    <source>
        <strain evidence="1 2">Poly51</strain>
    </source>
</reference>
<dbReference type="GO" id="GO:0004553">
    <property type="term" value="F:hydrolase activity, hydrolyzing O-glycosyl compounds"/>
    <property type="evidence" value="ECO:0007669"/>
    <property type="project" value="InterPro"/>
</dbReference>
<dbReference type="Gene3D" id="2.60.40.3440">
    <property type="match status" value="5"/>
</dbReference>
<dbReference type="RefSeq" id="WP_146459891.1">
    <property type="nucleotide sequence ID" value="NZ_SJPW01000006.1"/>
</dbReference>
<dbReference type="OrthoDB" id="9778998at2"/>
<dbReference type="EMBL" id="SJPW01000006">
    <property type="protein sequence ID" value="TWU48508.1"/>
    <property type="molecule type" value="Genomic_DNA"/>
</dbReference>
<dbReference type="Proteomes" id="UP000318288">
    <property type="component" value="Unassembled WGS sequence"/>
</dbReference>
<sequence length="1577" mass="172309">MKYRKRNRRSRRPRVEGLEQRQLLAGDLILVDDVFAADQNSGPIQFDVLGNDIVDVDYTGAGKITAVSTASLGGRLQIVADGSRLQYTPPADRAGTETFRYTVDDLLSAEVAVNIVSPLLPFETTIDLSEDEYRLELLLGSQFPDGYSGDRRITLASETALGSELRISDDGQSVVYRTESNRSSKDQFTYIVDDRFVGTAVVNVRNPLVYDQFEVIQNSGTTNLDLLQNDFRISDGGIGDGVVSEIDWLEDRLNARITHVLGVPDSVDVTIASDGRSVNVTAADDYFGFVNFRYVVDSRFEQNALVRVARPVVNDYLLADVDGGIHSLDVLANDKYNSIFGGSSIDVVAQVTSVTSGDQGGTVEVAANGLSVLYMPADGFSGVEHFDYVADGKHPASVSVEVTQPVRNDFFSVYPGTVNRIDVLANDFLADGLVAGDRPAPVITSVTETALGGTVVVGSSIQYTPPDDIVGYENDSFEYTVNDHYTATVELRITPLTEADRFEFDQRQPRDFYVLGNDHFGLDYLGDSKITSVTQPSDGGTASISESGRFIHYQPGGSFETFTYTVDDRYTETVSVGAIPRLTSDRAVADQNGAAITVDVLANDFPSYLNRTYGAYTGPRVLSAVTATEQGGTVSVNDGKIRYTPPPEYVGEDTFQYVVDDYLSQTVRVHVVRRAADDLVRVAPNSQANTLNVLANDILGADYNGVGLISEVSSSTSSGEVSIADDRRSIIYTPAVGFTGEDTFVYTIDGQSRATVTVSVHETATDRLGKFESVDQLRDYVLDLAVTRYQSQFGLPAYRYSDAIDDLYFARNLNSGIASPEFSQTNVQVAGVDEHDIVETDGFFIYTLRGNELTIVKSLPADDLELVSRTQVKGTPVGMYLDGDRVTVISQTTSDIVSNETFETSRFVVDSPVGLLYAPHPELPSSTIVTVLDVADRSAPTIVQRTEFDGRFNDSRRIDDQVFLIMQSDGLLPELELVCLEEDVCTYETEKQFSDRVIANFAMLIEEALPSYQSYDADGERVRGGPLLMPEDIYRSLDNASSMTIVASIDMASSRPGLSAVSGVMSDSSSQIFATATSLYVFTEHREEIENEVWTEIQKFNLDGQSGAIGFAATGDVPGRFLNQFAAHESDGLLRVTTEIVNVGTGNHSARNETGVFVLQDDAGVMEFVGSLQNLAVGQNVKSVRYFGDRVFVTTFETIDPLYAIDLSDATAPRVIGHVSIPGFSSYMQFITPDRLLTVGTNTATGFGGRAMVSLFDVSDLNHPTLIDQYNLPKYSTSEANNDHHAFGWFANHELLSVPTSRYFSERFDSDDDGYKDTTRFVGEDELSILHIDANGISPRGVVAHQAKVQRSVSIDDFIYSVGEDGIRAVNVGDAGTVVDEVLFDWDLVTPDSPWVPIDPLPLAESARQRLASDKGIDVGNVMLVTQEKTDGRFDIVVRTGSDHYRYQGSDENDLVLADETFTFAPNMHNRERPLDANGDGAISALDALMVINQLALQKSTSVDQVLRQVKVQVGRYVDTNGDGQVTAIDALRIINEMARASARSTPSSESMVAALPERIEVVDEVFRDEDEVGQLF</sequence>
<evidence type="ECO:0000313" key="2">
    <source>
        <dbReference type="Proteomes" id="UP000318288"/>
    </source>
</evidence>
<keyword evidence="2" id="KW-1185">Reference proteome</keyword>
<name>A0A5C6EI51_9BACT</name>
<dbReference type="SUPFAM" id="SSF63446">
    <property type="entry name" value="Type I dockerin domain"/>
    <property type="match status" value="1"/>
</dbReference>
<dbReference type="InterPro" id="IPR036439">
    <property type="entry name" value="Dockerin_dom_sf"/>
</dbReference>
<comment type="caution">
    <text evidence="1">The sequence shown here is derived from an EMBL/GenBank/DDBJ whole genome shotgun (WGS) entry which is preliminary data.</text>
</comment>